<comment type="caution">
    <text evidence="1">The sequence shown here is derived from an EMBL/GenBank/DDBJ whole genome shotgun (WGS) entry which is preliminary data.</text>
</comment>
<evidence type="ECO:0000313" key="2">
    <source>
        <dbReference type="Proteomes" id="UP000054815"/>
    </source>
</evidence>
<protein>
    <submittedName>
        <fullName evidence="1">Uncharacterized protein</fullName>
    </submittedName>
</protein>
<dbReference type="AlphaFoldDB" id="A0A0V0XLM8"/>
<sequence length="76" mass="8057">MSIFPERGSTENGPWQYFSCVVFVHVVNGDRITGATGVTGFVLKTVAIVVVCFAGSLPSMRSVNGATLKASGKCFR</sequence>
<evidence type="ECO:0000313" key="1">
    <source>
        <dbReference type="EMBL" id="KRX88847.1"/>
    </source>
</evidence>
<organism evidence="1 2">
    <name type="scientific">Trichinella pseudospiralis</name>
    <name type="common">Parasitic roundworm</name>
    <dbReference type="NCBI Taxonomy" id="6337"/>
    <lineage>
        <taxon>Eukaryota</taxon>
        <taxon>Metazoa</taxon>
        <taxon>Ecdysozoa</taxon>
        <taxon>Nematoda</taxon>
        <taxon>Enoplea</taxon>
        <taxon>Dorylaimia</taxon>
        <taxon>Trichinellida</taxon>
        <taxon>Trichinellidae</taxon>
        <taxon>Trichinella</taxon>
    </lineage>
</organism>
<proteinExistence type="predicted"/>
<gene>
    <name evidence="1" type="ORF">T4E_3273</name>
</gene>
<dbReference type="STRING" id="6337.A0A0V0XLM8"/>
<dbReference type="Proteomes" id="UP000054815">
    <property type="component" value="Unassembled WGS sequence"/>
</dbReference>
<name>A0A0V0XLM8_TRIPS</name>
<dbReference type="EMBL" id="JYDU01000219">
    <property type="protein sequence ID" value="KRX88847.1"/>
    <property type="molecule type" value="Genomic_DNA"/>
</dbReference>
<reference evidence="1 2" key="1">
    <citation type="submission" date="2015-01" db="EMBL/GenBank/DDBJ databases">
        <title>Evolution of Trichinella species and genotypes.</title>
        <authorList>
            <person name="Korhonen P.K."/>
            <person name="Edoardo P."/>
            <person name="Giuseppe L.R."/>
            <person name="Gasser R.B."/>
        </authorList>
    </citation>
    <scope>NUCLEOTIDE SEQUENCE [LARGE SCALE GENOMIC DNA]</scope>
    <source>
        <strain evidence="1">ISS141</strain>
    </source>
</reference>
<accession>A0A0V0XLM8</accession>